<keyword evidence="1" id="KW-0863">Zinc-finger</keyword>
<dbReference type="InterPro" id="IPR036875">
    <property type="entry name" value="Znf_CCHC_sf"/>
</dbReference>
<name>A0AAV7WAQ6_PLEWA</name>
<evidence type="ECO:0000259" key="2">
    <source>
        <dbReference type="PROSITE" id="PS50158"/>
    </source>
</evidence>
<dbReference type="Pfam" id="PF00098">
    <property type="entry name" value="zf-CCHC"/>
    <property type="match status" value="1"/>
</dbReference>
<dbReference type="InterPro" id="IPR001878">
    <property type="entry name" value="Znf_CCHC"/>
</dbReference>
<keyword evidence="1" id="KW-0479">Metal-binding</keyword>
<protein>
    <recommendedName>
        <fullName evidence="2">CCHC-type domain-containing protein</fullName>
    </recommendedName>
</protein>
<dbReference type="GO" id="GO:0008270">
    <property type="term" value="F:zinc ion binding"/>
    <property type="evidence" value="ECO:0007669"/>
    <property type="project" value="UniProtKB-KW"/>
</dbReference>
<sequence length="282" mass="31827">MSLYYKVIEHLKTKVPAKNVDWQKIDRTAQETKESIHSYYERLLKAFKNYSGTETIEAKDMLHFVFRFVEGLRPEISQMIKSHLICWQSKPIDEVLTYAKYCSDEIEVKQKRLKEKVMMMQLKAAQTGLQGLQGMQGFQQQVPQQQLQLQGNMAFQPQARGRGRGGFVNNGPDLNTVVTGVQAMKKVMPCHVCGIVGHWKRECPMVVQEGAGAGAGAGVGQQNNDVNAFQTMRGPKMRGPSPNFQTVNQLQGLQPMQPQQMQMPRMQMTQMQPNATAVTYGT</sequence>
<organism evidence="3 4">
    <name type="scientific">Pleurodeles waltl</name>
    <name type="common">Iberian ribbed newt</name>
    <dbReference type="NCBI Taxonomy" id="8319"/>
    <lineage>
        <taxon>Eukaryota</taxon>
        <taxon>Metazoa</taxon>
        <taxon>Chordata</taxon>
        <taxon>Craniata</taxon>
        <taxon>Vertebrata</taxon>
        <taxon>Euteleostomi</taxon>
        <taxon>Amphibia</taxon>
        <taxon>Batrachia</taxon>
        <taxon>Caudata</taxon>
        <taxon>Salamandroidea</taxon>
        <taxon>Salamandridae</taxon>
        <taxon>Pleurodelinae</taxon>
        <taxon>Pleurodeles</taxon>
    </lineage>
</organism>
<dbReference type="PANTHER" id="PTHR33166">
    <property type="entry name" value="GAG_P30 DOMAIN-CONTAINING PROTEIN"/>
    <property type="match status" value="1"/>
</dbReference>
<comment type="caution">
    <text evidence="3">The sequence shown here is derived from an EMBL/GenBank/DDBJ whole genome shotgun (WGS) entry which is preliminary data.</text>
</comment>
<feature type="domain" description="CCHC-type" evidence="2">
    <location>
        <begin position="190"/>
        <end position="204"/>
    </location>
</feature>
<keyword evidence="1" id="KW-0862">Zinc</keyword>
<dbReference type="InterPro" id="IPR050462">
    <property type="entry name" value="Retroviral_Gag-Pol_poly"/>
</dbReference>
<dbReference type="AlphaFoldDB" id="A0AAV7WAQ6"/>
<dbReference type="SUPFAM" id="SSF57756">
    <property type="entry name" value="Retrovirus zinc finger-like domains"/>
    <property type="match status" value="1"/>
</dbReference>
<reference evidence="3" key="1">
    <citation type="journal article" date="2022" name="bioRxiv">
        <title>Sequencing and chromosome-scale assembly of the giantPleurodeles waltlgenome.</title>
        <authorList>
            <person name="Brown T."/>
            <person name="Elewa A."/>
            <person name="Iarovenko S."/>
            <person name="Subramanian E."/>
            <person name="Araus A.J."/>
            <person name="Petzold A."/>
            <person name="Susuki M."/>
            <person name="Suzuki K.-i.T."/>
            <person name="Hayashi T."/>
            <person name="Toyoda A."/>
            <person name="Oliveira C."/>
            <person name="Osipova E."/>
            <person name="Leigh N.D."/>
            <person name="Simon A."/>
            <person name="Yun M.H."/>
        </authorList>
    </citation>
    <scope>NUCLEOTIDE SEQUENCE</scope>
    <source>
        <strain evidence="3">20211129_DDA</strain>
        <tissue evidence="3">Liver</tissue>
    </source>
</reference>
<dbReference type="SMART" id="SM00343">
    <property type="entry name" value="ZnF_C2HC"/>
    <property type="match status" value="1"/>
</dbReference>
<dbReference type="PROSITE" id="PS50158">
    <property type="entry name" value="ZF_CCHC"/>
    <property type="match status" value="1"/>
</dbReference>
<gene>
    <name evidence="3" type="ORF">NDU88_004562</name>
</gene>
<keyword evidence="4" id="KW-1185">Reference proteome</keyword>
<dbReference type="GO" id="GO:0003676">
    <property type="term" value="F:nucleic acid binding"/>
    <property type="evidence" value="ECO:0007669"/>
    <property type="project" value="InterPro"/>
</dbReference>
<dbReference type="Proteomes" id="UP001066276">
    <property type="component" value="Chromosome 1_2"/>
</dbReference>
<proteinExistence type="predicted"/>
<evidence type="ECO:0000313" key="3">
    <source>
        <dbReference type="EMBL" id="KAJ1209184.1"/>
    </source>
</evidence>
<evidence type="ECO:0000313" key="4">
    <source>
        <dbReference type="Proteomes" id="UP001066276"/>
    </source>
</evidence>
<dbReference type="EMBL" id="JANPWB010000002">
    <property type="protein sequence ID" value="KAJ1209184.1"/>
    <property type="molecule type" value="Genomic_DNA"/>
</dbReference>
<accession>A0AAV7WAQ6</accession>
<evidence type="ECO:0000256" key="1">
    <source>
        <dbReference type="PROSITE-ProRule" id="PRU00047"/>
    </source>
</evidence>